<evidence type="ECO:0000256" key="1">
    <source>
        <dbReference type="SAM" id="SignalP"/>
    </source>
</evidence>
<feature type="chain" id="PRO_5038888950" evidence="1">
    <location>
        <begin position="28"/>
        <end position="346"/>
    </location>
</feature>
<dbReference type="InterPro" id="IPR036737">
    <property type="entry name" value="OmpA-like_sf"/>
</dbReference>
<dbReference type="Proteomes" id="UP000649604">
    <property type="component" value="Unassembled WGS sequence"/>
</dbReference>
<dbReference type="SUPFAM" id="SSF103088">
    <property type="entry name" value="OmpA-like"/>
    <property type="match status" value="1"/>
</dbReference>
<dbReference type="Gene3D" id="3.30.1330.60">
    <property type="entry name" value="OmpA-like domain"/>
    <property type="match status" value="1"/>
</dbReference>
<evidence type="ECO:0000313" key="2">
    <source>
        <dbReference type="EMBL" id="MBD3323129.1"/>
    </source>
</evidence>
<sequence>MHTVVRLYSLTLLCLMLLVSCSGSTQQDSPPLHNIEVQVSLQQVQETLQQARESVAILERLQLHERYPDDVQEARRELHQAETLFQQNALNEAYAAAQKSLTVSQQLSRQFYQQVIAQSAQNTKIEIEKMAEQDPDNPLEEAVSELNDILAYSDEIDQTQAQIDLERVVADLERIKQIERNVQTNASKILEADVSFESGRYELSQPAKDLLNQWSEDIIANVQRFQEHFPEKQVVLKLTVIGYTDQVDFVKGSKLVEVLMESADQDIPTTQPERRRFLNQQLSEFRARTISHYLVQQIEPGTPDSLQIEQEIIGRGETIPPELEAPYELSDPRRRICKIYTYLSIR</sequence>
<accession>A0A9D5Q3X9</accession>
<evidence type="ECO:0000313" key="3">
    <source>
        <dbReference type="Proteomes" id="UP000649604"/>
    </source>
</evidence>
<dbReference type="PROSITE" id="PS51257">
    <property type="entry name" value="PROKAR_LIPOPROTEIN"/>
    <property type="match status" value="1"/>
</dbReference>
<comment type="caution">
    <text evidence="2">The sequence shown here is derived from an EMBL/GenBank/DDBJ whole genome shotgun (WGS) entry which is preliminary data.</text>
</comment>
<feature type="signal peptide" evidence="1">
    <location>
        <begin position="1"/>
        <end position="27"/>
    </location>
</feature>
<dbReference type="EMBL" id="WJJP01000028">
    <property type="protein sequence ID" value="MBD3323129.1"/>
    <property type="molecule type" value="Genomic_DNA"/>
</dbReference>
<gene>
    <name evidence="2" type="ORF">GF339_01010</name>
</gene>
<proteinExistence type="predicted"/>
<name>A0A9D5Q3X9_9BACT</name>
<dbReference type="AlphaFoldDB" id="A0A9D5Q3X9"/>
<reference evidence="2" key="1">
    <citation type="submission" date="2019-11" db="EMBL/GenBank/DDBJ databases">
        <title>Microbial mats filling the niche in hypersaline microbial mats.</title>
        <authorList>
            <person name="Wong H.L."/>
            <person name="Macleod F.I."/>
            <person name="White R.A. III"/>
            <person name="Burns B.P."/>
        </authorList>
    </citation>
    <scope>NUCLEOTIDE SEQUENCE</scope>
    <source>
        <strain evidence="2">Rbin_158</strain>
    </source>
</reference>
<keyword evidence="1" id="KW-0732">Signal</keyword>
<protein>
    <submittedName>
        <fullName evidence="2">OmpA family protein</fullName>
    </submittedName>
</protein>
<organism evidence="2 3">
    <name type="scientific">candidate division KSB3 bacterium</name>
    <dbReference type="NCBI Taxonomy" id="2044937"/>
    <lineage>
        <taxon>Bacteria</taxon>
        <taxon>candidate division KSB3</taxon>
    </lineage>
</organism>